<feature type="binding site" evidence="11">
    <location>
        <position position="26"/>
    </location>
    <ligand>
        <name>a divalent metal cation</name>
        <dbReference type="ChEBI" id="CHEBI:60240"/>
        <label>1</label>
    </ligand>
</feature>
<dbReference type="SUPFAM" id="SSF51556">
    <property type="entry name" value="Metallo-dependent hydrolases"/>
    <property type="match status" value="1"/>
</dbReference>
<dbReference type="CDD" id="cd00530">
    <property type="entry name" value="PTE"/>
    <property type="match status" value="1"/>
</dbReference>
<evidence type="ECO:0000313" key="13">
    <source>
        <dbReference type="Ensembl" id="ENSPFOP00000008588.1"/>
    </source>
</evidence>
<organism evidence="13 14">
    <name type="scientific">Poecilia formosa</name>
    <name type="common">Amazon molly</name>
    <name type="synonym">Limia formosa</name>
    <dbReference type="NCBI Taxonomy" id="48698"/>
    <lineage>
        <taxon>Eukaryota</taxon>
        <taxon>Metazoa</taxon>
        <taxon>Chordata</taxon>
        <taxon>Craniata</taxon>
        <taxon>Vertebrata</taxon>
        <taxon>Euteleostomi</taxon>
        <taxon>Actinopterygii</taxon>
        <taxon>Neopterygii</taxon>
        <taxon>Teleostei</taxon>
        <taxon>Neoteleostei</taxon>
        <taxon>Acanthomorphata</taxon>
        <taxon>Ovalentaria</taxon>
        <taxon>Atherinomorphae</taxon>
        <taxon>Cyprinodontiformes</taxon>
        <taxon>Poeciliidae</taxon>
        <taxon>Poeciliinae</taxon>
        <taxon>Poecilia</taxon>
    </lineage>
</organism>
<feature type="binding site" evidence="11">
    <location>
        <position position="28"/>
    </location>
    <ligand>
        <name>a divalent metal cation</name>
        <dbReference type="ChEBI" id="CHEBI:60240"/>
        <label>1</label>
    </ligand>
</feature>
<dbReference type="InterPro" id="IPR032466">
    <property type="entry name" value="Metal_Hydrolase"/>
</dbReference>
<dbReference type="RefSeq" id="XP_007548660.1">
    <property type="nucleotide sequence ID" value="XM_007548598.2"/>
</dbReference>
<dbReference type="PROSITE" id="PS51347">
    <property type="entry name" value="PHOSPHOTRIESTERASE_2"/>
    <property type="match status" value="1"/>
</dbReference>
<comment type="catalytic activity">
    <reaction evidence="4">
        <text>N-acetyl-L-leucine + H2O = L-leucine + acetate</text>
        <dbReference type="Rhea" id="RHEA:81115"/>
        <dbReference type="ChEBI" id="CHEBI:15377"/>
        <dbReference type="ChEBI" id="CHEBI:30089"/>
        <dbReference type="ChEBI" id="CHEBI:57427"/>
        <dbReference type="ChEBI" id="CHEBI:58270"/>
    </reaction>
    <physiologicalReaction direction="left-to-right" evidence="4">
        <dbReference type="Rhea" id="RHEA:81116"/>
    </physiologicalReaction>
</comment>
<proteinExistence type="inferred from homology"/>
<accession>A0A087XS35</accession>
<comment type="catalytic activity">
    <reaction evidence="10">
        <text>N-acetyl-L-methionine + H2O = L-methionine + acetate</text>
        <dbReference type="Rhea" id="RHEA:67440"/>
        <dbReference type="ChEBI" id="CHEBI:15377"/>
        <dbReference type="ChEBI" id="CHEBI:30089"/>
        <dbReference type="ChEBI" id="CHEBI:57844"/>
        <dbReference type="ChEBI" id="CHEBI:71670"/>
    </reaction>
    <physiologicalReaction direction="left-to-right" evidence="10">
        <dbReference type="Rhea" id="RHEA:67441"/>
    </physiologicalReaction>
</comment>
<comment type="catalytic activity">
    <reaction evidence="7">
        <text>N-acetyltaurine + H2O = taurine + acetate</text>
        <dbReference type="Rhea" id="RHEA:81107"/>
        <dbReference type="ChEBI" id="CHEBI:15377"/>
        <dbReference type="ChEBI" id="CHEBI:30089"/>
        <dbReference type="ChEBI" id="CHEBI:133737"/>
        <dbReference type="ChEBI" id="CHEBI:507393"/>
    </reaction>
    <physiologicalReaction direction="left-to-right" evidence="7">
        <dbReference type="Rhea" id="RHEA:81108"/>
    </physiologicalReaction>
</comment>
<sequence>MSKLSGKVQTVLGLVDPDQLGRTMTHEHLVMSFECSYTTPPPGDEAVAENPFQMQHMHWLRQHPYSCRENLFLSQELSALRDELLAYRKAGGGTIVENTTMGIDRDLPALRQLAKDTGVHIIAGAGYYIDCTHTEATKKMSVEKLTDNIVSEVLHGADGTDVRCGVIGEIGTGWPITESEKKVLRATAHAQSQLGCPVIIHPGRDPAAPVEVVRILQEAGGDISKTVMSHLDRTIFDEGELLEFANMGSYLEYDLFGTEMLNYPFNLKVDMPSDSQRVRTLAFLVKEGYEDKVLVAHDIHTKNRLTKFGGHGYSHILKNIVPKMLTRGITQHQVDKILIDNPKRWLTFK</sequence>
<evidence type="ECO:0000256" key="10">
    <source>
        <dbReference type="ARBA" id="ARBA00093204"/>
    </source>
</evidence>
<dbReference type="Gene3D" id="3.20.20.140">
    <property type="entry name" value="Metal-dependent hydrolases"/>
    <property type="match status" value="1"/>
</dbReference>
<feature type="binding site" evidence="11">
    <location>
        <position position="201"/>
    </location>
    <ligand>
        <name>a divalent metal cation</name>
        <dbReference type="ChEBI" id="CHEBI:60240"/>
        <label>2</label>
    </ligand>
</feature>
<feature type="binding site" evidence="11">
    <location>
        <position position="169"/>
    </location>
    <ligand>
        <name>a divalent metal cation</name>
        <dbReference type="ChEBI" id="CHEBI:60240"/>
        <label>1</label>
    </ligand>
</feature>
<evidence type="ECO:0000256" key="9">
    <source>
        <dbReference type="ARBA" id="ARBA00049821"/>
    </source>
</evidence>
<dbReference type="STRING" id="48698.ENSPFOP00000008588"/>
<dbReference type="OrthoDB" id="9998343at2759"/>
<evidence type="ECO:0000313" key="14">
    <source>
        <dbReference type="Proteomes" id="UP000028760"/>
    </source>
</evidence>
<dbReference type="Proteomes" id="UP000028760">
    <property type="component" value="Unassembled WGS sequence"/>
</dbReference>
<comment type="cofactor">
    <cofactor evidence="11">
        <name>a divalent metal cation</name>
        <dbReference type="ChEBI" id="CHEBI:60240"/>
    </cofactor>
    <text evidence="11">Binds 2 divalent metal cations per subunit.</text>
</comment>
<reference evidence="13" key="2">
    <citation type="submission" date="2025-08" db="UniProtKB">
        <authorList>
            <consortium name="Ensembl"/>
        </authorList>
    </citation>
    <scope>IDENTIFICATION</scope>
</reference>
<comment type="catalytic activity">
    <reaction evidence="5">
        <text>N-propanoyltaurine + H2O = propanoate + taurine</text>
        <dbReference type="Rhea" id="RHEA:81111"/>
        <dbReference type="ChEBI" id="CHEBI:15377"/>
        <dbReference type="ChEBI" id="CHEBI:17272"/>
        <dbReference type="ChEBI" id="CHEBI:231795"/>
        <dbReference type="ChEBI" id="CHEBI:507393"/>
    </reaction>
    <physiologicalReaction direction="left-to-right" evidence="5">
        <dbReference type="Rhea" id="RHEA:81112"/>
    </physiologicalReaction>
</comment>
<protein>
    <recommendedName>
        <fullName evidence="8">N-acetyltaurine hydrolase</fullName>
    </recommendedName>
    <alternativeName>
        <fullName evidence="9">Phosphotriesterase-related protein</fullName>
    </alternativeName>
</protein>
<evidence type="ECO:0000256" key="4">
    <source>
        <dbReference type="ARBA" id="ARBA00047923"/>
    </source>
</evidence>
<evidence type="ECO:0000256" key="2">
    <source>
        <dbReference type="ARBA" id="ARBA00022801"/>
    </source>
</evidence>
<dbReference type="GO" id="GO:0016787">
    <property type="term" value="F:hydrolase activity"/>
    <property type="evidence" value="ECO:0007669"/>
    <property type="project" value="UniProtKB-KW"/>
</dbReference>
<dbReference type="OMA" id="MVKCGFI"/>
<keyword evidence="2" id="KW-0378">Hydrolase</keyword>
<dbReference type="EMBL" id="AYCK01003107">
    <property type="status" value="NOT_ANNOTATED_CDS"/>
    <property type="molecule type" value="Genomic_DNA"/>
</dbReference>
<comment type="similarity">
    <text evidence="12">Belongs to the metallo-dependent hydrolases superfamily. Phosphotriesterase family.</text>
</comment>
<feature type="binding site" evidence="11">
    <location>
        <position position="169"/>
    </location>
    <ligand>
        <name>a divalent metal cation</name>
        <dbReference type="ChEBI" id="CHEBI:60240"/>
        <label>2</label>
    </ligand>
</feature>
<evidence type="ECO:0000256" key="5">
    <source>
        <dbReference type="ARBA" id="ARBA00048249"/>
    </source>
</evidence>
<evidence type="ECO:0000256" key="1">
    <source>
        <dbReference type="ARBA" id="ARBA00022723"/>
    </source>
</evidence>
<evidence type="ECO:0000256" key="6">
    <source>
        <dbReference type="ARBA" id="ARBA00048664"/>
    </source>
</evidence>
<evidence type="ECO:0000256" key="11">
    <source>
        <dbReference type="PIRSR" id="PIRSR601559-52"/>
    </source>
</evidence>
<dbReference type="AlphaFoldDB" id="A0A087XS35"/>
<comment type="catalytic activity">
    <reaction evidence="3">
        <text>N-acetyl-L-isoleucine + H2O = L-isoleucine + acetate</text>
        <dbReference type="Rhea" id="RHEA:81119"/>
        <dbReference type="ChEBI" id="CHEBI:15377"/>
        <dbReference type="ChEBI" id="CHEBI:30089"/>
        <dbReference type="ChEBI" id="CHEBI:58045"/>
        <dbReference type="ChEBI" id="CHEBI:133735"/>
    </reaction>
    <physiologicalReaction direction="left-to-right" evidence="3">
        <dbReference type="Rhea" id="RHEA:81120"/>
    </physiologicalReaction>
</comment>
<evidence type="ECO:0000256" key="3">
    <source>
        <dbReference type="ARBA" id="ARBA00047442"/>
    </source>
</evidence>
<feature type="binding site" evidence="11">
    <location>
        <position position="230"/>
    </location>
    <ligand>
        <name>a divalent metal cation</name>
        <dbReference type="ChEBI" id="CHEBI:60240"/>
        <label>2</label>
    </ligand>
</feature>
<reference evidence="13" key="3">
    <citation type="submission" date="2025-09" db="UniProtKB">
        <authorList>
            <consortium name="Ensembl"/>
        </authorList>
    </citation>
    <scope>IDENTIFICATION</scope>
</reference>
<comment type="caution">
    <text evidence="12">Lacks conserved residue(s) required for the propagation of feature annotation.</text>
</comment>
<feature type="binding site" evidence="11">
    <location>
        <position position="298"/>
    </location>
    <ligand>
        <name>a divalent metal cation</name>
        <dbReference type="ChEBI" id="CHEBI:60240"/>
        <label>1</label>
    </ligand>
</feature>
<dbReference type="KEGG" id="pfor:103135724"/>
<dbReference type="InterPro" id="IPR001559">
    <property type="entry name" value="Phosphotriesterase"/>
</dbReference>
<keyword evidence="14" id="KW-1185">Reference proteome</keyword>
<dbReference type="GeneTree" id="ENSGT00390000006960"/>
<dbReference type="GeneID" id="103135724"/>
<keyword evidence="1 11" id="KW-0479">Metal-binding</keyword>
<evidence type="ECO:0000256" key="8">
    <source>
        <dbReference type="ARBA" id="ARBA00049742"/>
    </source>
</evidence>
<name>A0A087XS35_POEFO</name>
<dbReference type="GO" id="GO:0008270">
    <property type="term" value="F:zinc ion binding"/>
    <property type="evidence" value="ECO:0007669"/>
    <property type="project" value="InterPro"/>
</dbReference>
<dbReference type="Ensembl" id="ENSPFOT00000008600.1">
    <property type="protein sequence ID" value="ENSPFOP00000008588.1"/>
    <property type="gene ID" value="ENSPFOG00000008635.1"/>
</dbReference>
<dbReference type="CTD" id="9317"/>
<comment type="catalytic activity">
    <reaction evidence="6">
        <text>N-acetyl-L-valine + H2O = L-valine + acetate</text>
        <dbReference type="Rhea" id="RHEA:81123"/>
        <dbReference type="ChEBI" id="CHEBI:15377"/>
        <dbReference type="ChEBI" id="CHEBI:30089"/>
        <dbReference type="ChEBI" id="CHEBI:57762"/>
        <dbReference type="ChEBI" id="CHEBI:133716"/>
    </reaction>
    <physiologicalReaction direction="left-to-right" evidence="6">
        <dbReference type="Rhea" id="RHEA:81124"/>
    </physiologicalReaction>
</comment>
<dbReference type="eggNOG" id="ENOG502QQQR">
    <property type="taxonomic scope" value="Eukaryota"/>
</dbReference>
<reference evidence="14" key="1">
    <citation type="submission" date="2013-10" db="EMBL/GenBank/DDBJ databases">
        <authorList>
            <person name="Schartl M."/>
            <person name="Warren W."/>
        </authorList>
    </citation>
    <scope>NUCLEOTIDE SEQUENCE [LARGE SCALE GENOMIC DNA]</scope>
    <source>
        <strain evidence="14">female</strain>
    </source>
</reference>
<dbReference type="PANTHER" id="PTHR10819">
    <property type="entry name" value="PHOSPHOTRIESTERASE-RELATED"/>
    <property type="match status" value="1"/>
</dbReference>
<evidence type="ECO:0000256" key="7">
    <source>
        <dbReference type="ARBA" id="ARBA00049044"/>
    </source>
</evidence>
<evidence type="ECO:0000256" key="12">
    <source>
        <dbReference type="PROSITE-ProRule" id="PRU00679"/>
    </source>
</evidence>
<dbReference type="PANTHER" id="PTHR10819:SF3">
    <property type="entry name" value="PHOSPHOTRIESTERASE-RELATED PROTEIN"/>
    <property type="match status" value="1"/>
</dbReference>
<dbReference type="Pfam" id="PF02126">
    <property type="entry name" value="PTE"/>
    <property type="match status" value="1"/>
</dbReference>
<dbReference type="EMBL" id="AYCK01003108">
    <property type="status" value="NOT_ANNOTATED_CDS"/>
    <property type="molecule type" value="Genomic_DNA"/>
</dbReference>